<evidence type="ECO:0000313" key="1">
    <source>
        <dbReference type="EMBL" id="ABL79144.1"/>
    </source>
</evidence>
<proteinExistence type="predicted"/>
<gene>
    <name evidence="1" type="ordered locus">Tpen_1749</name>
</gene>
<dbReference type="RefSeq" id="WP_011753409.1">
    <property type="nucleotide sequence ID" value="NC_008698.1"/>
</dbReference>
<sequence>MKFYDPEELLGALVVDSAGLVYGVVGGYRLAPEGVVLEAYVSLGVDADALRRALRERGVEPGGEGVEALVLAARRLGLEVPRVGGREVRVLKGLVRPGEISLIDVRVLENPSTGAEERIGVVLLGSQREAEFRGLRFSGGPVVDEGVVGKLCVSASNGVLGYVYGFVVGAGESGLRACRRRGRVELNWASFLSEARRLAGEDAYYRLVGFRDPLKSPRLSGAEVEEARRLLSEMGLLERLSPLLESHSKRTGPAECADVPLRDVLAAREVVLVK</sequence>
<dbReference type="GeneID" id="4601774"/>
<evidence type="ECO:0000313" key="2">
    <source>
        <dbReference type="Proteomes" id="UP000000641"/>
    </source>
</evidence>
<dbReference type="OrthoDB" id="371698at2157"/>
<dbReference type="AlphaFoldDB" id="A1S114"/>
<dbReference type="EnsemblBacteria" id="ABL79144">
    <property type="protein sequence ID" value="ABL79144"/>
    <property type="gene ID" value="Tpen_1749"/>
</dbReference>
<dbReference type="EMBL" id="CP000505">
    <property type="protein sequence ID" value="ABL79144.1"/>
    <property type="molecule type" value="Genomic_DNA"/>
</dbReference>
<dbReference type="HOGENOM" id="CLU_1014193_0_0_2"/>
<accession>A1S114</accession>
<dbReference type="Proteomes" id="UP000000641">
    <property type="component" value="Chromosome"/>
</dbReference>
<keyword evidence="2" id="KW-1185">Reference proteome</keyword>
<name>A1S114_THEPD</name>
<dbReference type="STRING" id="368408.Tpen_1749"/>
<protein>
    <submittedName>
        <fullName evidence="1">Uncharacterized protein</fullName>
    </submittedName>
</protein>
<organism evidence="1 2">
    <name type="scientific">Thermofilum pendens (strain DSM 2475 / Hrk 5)</name>
    <dbReference type="NCBI Taxonomy" id="368408"/>
    <lineage>
        <taxon>Archaea</taxon>
        <taxon>Thermoproteota</taxon>
        <taxon>Thermoprotei</taxon>
        <taxon>Thermofilales</taxon>
        <taxon>Thermofilaceae</taxon>
        <taxon>Thermofilum</taxon>
    </lineage>
</organism>
<reference evidence="2" key="1">
    <citation type="journal article" date="2008" name="J. Bacteriol.">
        <title>Genome sequence of Thermofilum pendens reveals an exceptional loss of biosynthetic pathways without genome reduction.</title>
        <authorList>
            <person name="Anderson I."/>
            <person name="Rodriguez J."/>
            <person name="Susanti D."/>
            <person name="Porat I."/>
            <person name="Reich C."/>
            <person name="Ulrich L.E."/>
            <person name="Elkins J.G."/>
            <person name="Mavromatis K."/>
            <person name="Lykidis A."/>
            <person name="Kim E."/>
            <person name="Thompson L.S."/>
            <person name="Nolan M."/>
            <person name="Land M."/>
            <person name="Copeland A."/>
            <person name="Lapidus A."/>
            <person name="Lucas S."/>
            <person name="Detter C."/>
            <person name="Zhulin I.B."/>
            <person name="Olsen G.J."/>
            <person name="Whitman W."/>
            <person name="Mukhopadhyay B."/>
            <person name="Bristow J."/>
            <person name="Kyrpides N."/>
        </authorList>
    </citation>
    <scope>NUCLEOTIDE SEQUENCE [LARGE SCALE GENOMIC DNA]</scope>
    <source>
        <strain evidence="2">DSM 2475 / Hrk 5</strain>
    </source>
</reference>
<dbReference type="eggNOG" id="arCOG07758">
    <property type="taxonomic scope" value="Archaea"/>
</dbReference>
<dbReference type="KEGG" id="tpe:Tpen_1749"/>